<dbReference type="GO" id="GO:0046872">
    <property type="term" value="F:metal ion binding"/>
    <property type="evidence" value="ECO:0007669"/>
    <property type="project" value="UniProtKB-KW"/>
</dbReference>
<keyword evidence="5" id="KW-0963">Cytoplasm</keyword>
<comment type="pathway">
    <text evidence="2">Cofactor biosynthesis; NAD(+) biosynthesis; quinolinate from iminoaspartate: step 1/1.</text>
</comment>
<accession>A0A239KV11</accession>
<dbReference type="STRING" id="398843.A3K89_01245"/>
<sequence length="367" mass="39012">MTSSAPRLETAVSAAGDVLGNGSMRADSAWAGALNIVDGPGGYGGVEPTEEWAAEVKRLARLRGATLLAHNYQLPAIQDVADHVGDSLALSRIAAEVPEDEIVFCGVHFMAETAKILSPSKTVLIPDQRAGCSLADSITAEQLREWKAEFPHAVVVSYVNTTAETKALTDICCTSSNAVEVVESIDPNLDILFLPDQFLGAHVKRVTKRENLHIWAGECHVHAGINGDELAAKSRSHPDAELYVHPECGCATSALYLAGEGFVTPDKVKILSTGGMLDAARETGAKQVLVATEIGMLHQLRRAAPDVDFQAVNDRASCGYMKMITPAALLRCLVEGKDEVHVDLDTAHVASKSVQRMIEIGTPGGGE</sequence>
<dbReference type="InterPro" id="IPR003473">
    <property type="entry name" value="NadA"/>
</dbReference>
<evidence type="ECO:0000256" key="11">
    <source>
        <dbReference type="NCBIfam" id="TIGR00550"/>
    </source>
</evidence>
<keyword evidence="4" id="KW-0004">4Fe-4S</keyword>
<dbReference type="AlphaFoldDB" id="A0A239KV11"/>
<keyword evidence="10" id="KW-0411">Iron-sulfur</keyword>
<keyword evidence="8" id="KW-0479">Metal-binding</keyword>
<evidence type="ECO:0000256" key="3">
    <source>
        <dbReference type="ARBA" id="ARBA00012669"/>
    </source>
</evidence>
<reference evidence="13" key="1">
    <citation type="submission" date="2017-06" db="EMBL/GenBank/DDBJ databases">
        <authorList>
            <person name="Varghese N."/>
            <person name="Submissions S."/>
        </authorList>
    </citation>
    <scope>NUCLEOTIDE SEQUENCE [LARGE SCALE GENOMIC DNA]</scope>
    <source>
        <strain evidence="13">JCM 23211</strain>
    </source>
</reference>
<evidence type="ECO:0000256" key="1">
    <source>
        <dbReference type="ARBA" id="ARBA00001966"/>
    </source>
</evidence>
<dbReference type="SUPFAM" id="SSF142754">
    <property type="entry name" value="NadA-like"/>
    <property type="match status" value="1"/>
</dbReference>
<dbReference type="NCBIfam" id="NF006879">
    <property type="entry name" value="PRK09375.1-4"/>
    <property type="match status" value="1"/>
</dbReference>
<proteinExistence type="predicted"/>
<dbReference type="GO" id="GO:0008987">
    <property type="term" value="F:quinolinate synthetase A activity"/>
    <property type="evidence" value="ECO:0007669"/>
    <property type="project" value="UniProtKB-UniRule"/>
</dbReference>
<dbReference type="PANTHER" id="PTHR30573:SF0">
    <property type="entry name" value="QUINOLINATE SYNTHASE, CHLOROPLASTIC"/>
    <property type="match status" value="1"/>
</dbReference>
<evidence type="ECO:0000256" key="2">
    <source>
        <dbReference type="ARBA" id="ARBA00005065"/>
    </source>
</evidence>
<organism evidence="12 13">
    <name type="scientific">Rhodococcoides kyotonense</name>
    <dbReference type="NCBI Taxonomy" id="398843"/>
    <lineage>
        <taxon>Bacteria</taxon>
        <taxon>Bacillati</taxon>
        <taxon>Actinomycetota</taxon>
        <taxon>Actinomycetes</taxon>
        <taxon>Mycobacteriales</taxon>
        <taxon>Nocardiaceae</taxon>
        <taxon>Rhodococcoides</taxon>
    </lineage>
</organism>
<keyword evidence="13" id="KW-1185">Reference proteome</keyword>
<keyword evidence="6" id="KW-0662">Pyridine nucleotide biosynthesis</keyword>
<dbReference type="PANTHER" id="PTHR30573">
    <property type="entry name" value="QUINOLINATE SYNTHETASE A"/>
    <property type="match status" value="1"/>
</dbReference>
<evidence type="ECO:0000313" key="12">
    <source>
        <dbReference type="EMBL" id="SNT21498.1"/>
    </source>
</evidence>
<dbReference type="Pfam" id="PF02445">
    <property type="entry name" value="NadA"/>
    <property type="match status" value="1"/>
</dbReference>
<dbReference type="Proteomes" id="UP000198327">
    <property type="component" value="Unassembled WGS sequence"/>
</dbReference>
<dbReference type="EC" id="2.5.1.72" evidence="3 11"/>
<evidence type="ECO:0000313" key="13">
    <source>
        <dbReference type="Proteomes" id="UP000198327"/>
    </source>
</evidence>
<dbReference type="NCBIfam" id="NF006878">
    <property type="entry name" value="PRK09375.1-2"/>
    <property type="match status" value="1"/>
</dbReference>
<dbReference type="Gene3D" id="3.40.50.10800">
    <property type="entry name" value="NadA-like"/>
    <property type="match status" value="3"/>
</dbReference>
<dbReference type="GO" id="GO:0005829">
    <property type="term" value="C:cytosol"/>
    <property type="evidence" value="ECO:0007669"/>
    <property type="project" value="TreeGrafter"/>
</dbReference>
<dbReference type="GO" id="GO:0051539">
    <property type="term" value="F:4 iron, 4 sulfur cluster binding"/>
    <property type="evidence" value="ECO:0007669"/>
    <property type="project" value="UniProtKB-KW"/>
</dbReference>
<dbReference type="InterPro" id="IPR036094">
    <property type="entry name" value="NadA_sf"/>
</dbReference>
<keyword evidence="9" id="KW-0408">Iron</keyword>
<evidence type="ECO:0000256" key="10">
    <source>
        <dbReference type="ARBA" id="ARBA00023014"/>
    </source>
</evidence>
<protein>
    <recommendedName>
        <fullName evidence="3 11">Quinolinate synthase</fullName>
        <ecNumber evidence="3 11">2.5.1.72</ecNumber>
    </recommendedName>
</protein>
<keyword evidence="7" id="KW-0808">Transferase</keyword>
<evidence type="ECO:0000256" key="4">
    <source>
        <dbReference type="ARBA" id="ARBA00022485"/>
    </source>
</evidence>
<evidence type="ECO:0000256" key="5">
    <source>
        <dbReference type="ARBA" id="ARBA00022490"/>
    </source>
</evidence>
<name>A0A239KV11_9NOCA</name>
<gene>
    <name evidence="12" type="ORF">SAMN05421642_11191</name>
</gene>
<dbReference type="NCBIfam" id="TIGR00550">
    <property type="entry name" value="nadA"/>
    <property type="match status" value="1"/>
</dbReference>
<dbReference type="GO" id="GO:0034628">
    <property type="term" value="P:'de novo' NAD+ biosynthetic process from L-aspartate"/>
    <property type="evidence" value="ECO:0007669"/>
    <property type="project" value="TreeGrafter"/>
</dbReference>
<evidence type="ECO:0000256" key="9">
    <source>
        <dbReference type="ARBA" id="ARBA00023004"/>
    </source>
</evidence>
<evidence type="ECO:0000256" key="8">
    <source>
        <dbReference type="ARBA" id="ARBA00022723"/>
    </source>
</evidence>
<evidence type="ECO:0000256" key="7">
    <source>
        <dbReference type="ARBA" id="ARBA00022679"/>
    </source>
</evidence>
<evidence type="ECO:0000256" key="6">
    <source>
        <dbReference type="ARBA" id="ARBA00022642"/>
    </source>
</evidence>
<dbReference type="FunFam" id="3.40.50.10800:FF:000007">
    <property type="entry name" value="Quinolinate synthase A"/>
    <property type="match status" value="1"/>
</dbReference>
<comment type="cofactor">
    <cofactor evidence="1">
        <name>[4Fe-4S] cluster</name>
        <dbReference type="ChEBI" id="CHEBI:49883"/>
    </cofactor>
</comment>
<dbReference type="UniPathway" id="UPA00253">
    <property type="reaction ID" value="UER00327"/>
</dbReference>
<dbReference type="EMBL" id="FZOW01000011">
    <property type="protein sequence ID" value="SNT21498.1"/>
    <property type="molecule type" value="Genomic_DNA"/>
</dbReference>